<dbReference type="Pfam" id="PF15442">
    <property type="entry name" value="DUF4629"/>
    <property type="match status" value="1"/>
</dbReference>
<feature type="compositionally biased region" description="Basic and acidic residues" evidence="1">
    <location>
        <begin position="471"/>
        <end position="509"/>
    </location>
</feature>
<dbReference type="PANTHER" id="PTHR31466:SF1">
    <property type="entry name" value="RIKEN CDNA 4930433I11 GENE"/>
    <property type="match status" value="1"/>
</dbReference>
<evidence type="ECO:0000313" key="4">
    <source>
        <dbReference type="Proteomes" id="UP000765507"/>
    </source>
</evidence>
<feature type="compositionally biased region" description="Basic and acidic residues" evidence="1">
    <location>
        <begin position="344"/>
        <end position="353"/>
    </location>
</feature>
<proteinExistence type="predicted"/>
<dbReference type="EMBL" id="JAHGAV010000057">
    <property type="protein sequence ID" value="KAG6934414.1"/>
    <property type="molecule type" value="Genomic_DNA"/>
</dbReference>
<dbReference type="InterPro" id="IPR027898">
    <property type="entry name" value="DUF4629"/>
</dbReference>
<evidence type="ECO:0000256" key="1">
    <source>
        <dbReference type="SAM" id="MobiDB-lite"/>
    </source>
</evidence>
<dbReference type="InterPro" id="IPR040292">
    <property type="entry name" value="C2orf78-like"/>
</dbReference>
<dbReference type="OrthoDB" id="9418974at2759"/>
<comment type="caution">
    <text evidence="3">The sequence shown here is derived from an EMBL/GenBank/DDBJ whole genome shotgun (WGS) entry which is preliminary data.</text>
</comment>
<feature type="compositionally biased region" description="Polar residues" evidence="1">
    <location>
        <begin position="513"/>
        <end position="525"/>
    </location>
</feature>
<feature type="compositionally biased region" description="Basic and acidic residues" evidence="1">
    <location>
        <begin position="713"/>
        <end position="726"/>
    </location>
</feature>
<feature type="compositionally biased region" description="Basic and acidic residues" evidence="1">
    <location>
        <begin position="451"/>
        <end position="462"/>
    </location>
</feature>
<gene>
    <name evidence="3" type="ORF">G0U57_017093</name>
</gene>
<dbReference type="AlphaFoldDB" id="A0A8T1T0X7"/>
<name>A0A8T1T0X7_CHESE</name>
<sequence length="759" mass="81307">MGGGLQNFSRPSVPATCSAWLVPSGSSQPIQANPGKTNAFRYQPSETGLWPEVRGTGAQIQISSSAAPYPTVYEWGVKGHSYGAAAISAHFPVTLVAQEVPSPAPSASPQFNNASRVSPMGHLYGRIQPPANARLMQIQPPTSSVQAHQSQGHGQQVPLQDWRGTYLYNRDMRGQETGEMGSIVQRGRVIKVPANTQSEMVLVLKAIQPVGTRPSSSASLYYPVSAQPRDSQAIDPGFKGADPLPGTLHEPRTFCLQPGSAPQGGGVKTISPEMLPEALDGSQMPQGSQGPPLFPLEIPDINQLMACIESVQATNSLSHSDRLGGPRQVTGGDSLQEMPLGKHVSQESVRDGASHPAPGKGKSPRKASKQAEPSALPAPAPPMGSDKPSAEHGPGLADPQKLGGNRSEMPTATEPAQASEEDQATGAKRLGEEKETASGAHLPEDLWEANLENRHPAERTTDTRSVTALGDGREIPCADSKQRTSDPKRQPPRKPLDEADVSKPEEQQHKRLSSSGNDKGKSANQGRGKLKPEDKQPGSQEGGKIFQPEREPFKMPRSHLGLHMLESIQVFHPLGKKLIPLGPARGAPALQSHKAEGSSSGAWPKPLLGLTRAPGPPEDPKSTCGGRRDGQWDVTGKLCRAQGNTRPAALASPRRVTLKQGSSRAPPTKPSFGKDLPPPHERTPLPSLSSTSAWRPSRPLQELEVSLPIPPEQRGERDAMKRRAQKERELAAQYTALGKRQFFVERERDLTIAEESGYI</sequence>
<organism evidence="3 4">
    <name type="scientific">Chelydra serpentina</name>
    <name type="common">Snapping turtle</name>
    <name type="synonym">Testudo serpentina</name>
    <dbReference type="NCBI Taxonomy" id="8475"/>
    <lineage>
        <taxon>Eukaryota</taxon>
        <taxon>Metazoa</taxon>
        <taxon>Chordata</taxon>
        <taxon>Craniata</taxon>
        <taxon>Vertebrata</taxon>
        <taxon>Euteleostomi</taxon>
        <taxon>Archelosauria</taxon>
        <taxon>Testudinata</taxon>
        <taxon>Testudines</taxon>
        <taxon>Cryptodira</taxon>
        <taxon>Durocryptodira</taxon>
        <taxon>Americhelydia</taxon>
        <taxon>Chelydroidea</taxon>
        <taxon>Chelydridae</taxon>
        <taxon>Chelydra</taxon>
    </lineage>
</organism>
<protein>
    <recommendedName>
        <fullName evidence="2">DUF4629 domain-containing protein</fullName>
    </recommendedName>
</protein>
<dbReference type="PANTHER" id="PTHR31466">
    <property type="entry name" value="GENE 5591-RELATED"/>
    <property type="match status" value="1"/>
</dbReference>
<accession>A0A8T1T0X7</accession>
<evidence type="ECO:0000259" key="2">
    <source>
        <dbReference type="Pfam" id="PF15442"/>
    </source>
</evidence>
<feature type="region of interest" description="Disordered" evidence="1">
    <location>
        <begin position="584"/>
        <end position="726"/>
    </location>
</feature>
<reference evidence="3 4" key="1">
    <citation type="journal article" date="2020" name="G3 (Bethesda)">
        <title>Draft Genome of the Common Snapping Turtle, Chelydra serpentina, a Model for Phenotypic Plasticity in Reptiles.</title>
        <authorList>
            <person name="Das D."/>
            <person name="Singh S.K."/>
            <person name="Bierstedt J."/>
            <person name="Erickson A."/>
            <person name="Galli G.L.J."/>
            <person name="Crossley D.A. 2nd"/>
            <person name="Rhen T."/>
        </authorList>
    </citation>
    <scope>NUCLEOTIDE SEQUENCE [LARGE SCALE GENOMIC DNA]</scope>
    <source>
        <strain evidence="3">KW</strain>
    </source>
</reference>
<evidence type="ECO:0000313" key="3">
    <source>
        <dbReference type="EMBL" id="KAG6934414.1"/>
    </source>
</evidence>
<dbReference type="Proteomes" id="UP000765507">
    <property type="component" value="Unassembled WGS sequence"/>
</dbReference>
<feature type="region of interest" description="Disordered" evidence="1">
    <location>
        <begin position="316"/>
        <end position="556"/>
    </location>
</feature>
<feature type="domain" description="DUF4629" evidence="2">
    <location>
        <begin position="464"/>
        <end position="577"/>
    </location>
</feature>
<keyword evidence="4" id="KW-1185">Reference proteome</keyword>
<feature type="compositionally biased region" description="Basic and acidic residues" evidence="1">
    <location>
        <begin position="618"/>
        <end position="631"/>
    </location>
</feature>